<evidence type="ECO:0000256" key="1">
    <source>
        <dbReference type="SAM" id="SignalP"/>
    </source>
</evidence>
<dbReference type="AlphaFoldDB" id="A0A6N8I4Y8"/>
<keyword evidence="1" id="KW-0732">Signal</keyword>
<dbReference type="PROSITE" id="PS51257">
    <property type="entry name" value="PROKAR_LIPOPROTEIN"/>
    <property type="match status" value="1"/>
</dbReference>
<keyword evidence="4" id="KW-1185">Reference proteome</keyword>
<reference evidence="3 4" key="1">
    <citation type="submission" date="2019-09" db="EMBL/GenBank/DDBJ databases">
        <title>Genome sequence of Clostridium sp. EA1.</title>
        <authorList>
            <person name="Poehlein A."/>
            <person name="Bengelsdorf F.R."/>
            <person name="Daniel R."/>
        </authorList>
    </citation>
    <scope>NUCLEOTIDE SEQUENCE [LARGE SCALE GENOMIC DNA]</scope>
    <source>
        <strain evidence="3 4">EA1</strain>
    </source>
</reference>
<gene>
    <name evidence="3" type="ORF">CAFE_38570</name>
</gene>
<name>A0A6N8I4Y8_9FIRM</name>
<accession>A0A6N8I4Y8</accession>
<evidence type="ECO:0000313" key="4">
    <source>
        <dbReference type="Proteomes" id="UP000469440"/>
    </source>
</evidence>
<evidence type="ECO:0000313" key="3">
    <source>
        <dbReference type="EMBL" id="MVB13102.1"/>
    </source>
</evidence>
<dbReference type="InterPro" id="IPR040984">
    <property type="entry name" value="DUF5640"/>
</dbReference>
<feature type="chain" id="PRO_5039258854" description="DUF5640 domain-containing protein" evidence="1">
    <location>
        <begin position="19"/>
        <end position="108"/>
    </location>
</feature>
<proteinExistence type="predicted"/>
<evidence type="ECO:0000259" key="2">
    <source>
        <dbReference type="Pfam" id="PF18692"/>
    </source>
</evidence>
<dbReference type="OrthoDB" id="1859683at2"/>
<protein>
    <recommendedName>
        <fullName evidence="2">DUF5640 domain-containing protein</fullName>
    </recommendedName>
</protein>
<dbReference type="Proteomes" id="UP000469440">
    <property type="component" value="Unassembled WGS sequence"/>
</dbReference>
<comment type="caution">
    <text evidence="3">The sequence shown here is derived from an EMBL/GenBank/DDBJ whole genome shotgun (WGS) entry which is preliminary data.</text>
</comment>
<dbReference type="Pfam" id="PF18692">
    <property type="entry name" value="DUF5640"/>
    <property type="match status" value="1"/>
</dbReference>
<feature type="domain" description="DUF5640" evidence="2">
    <location>
        <begin position="29"/>
        <end position="104"/>
    </location>
</feature>
<sequence>MKRVISAILLTVFFLTLAGCKPAPPSEPDNLTGRWKDSYGLTEYRFNSDGTMKIEALNLGSFQGTYSVEGSQITIQYKVVIKTVKETYDFRVDGNTLYLDDQEFTRKE</sequence>
<dbReference type="EMBL" id="VWXL01000110">
    <property type="protein sequence ID" value="MVB13102.1"/>
    <property type="molecule type" value="Genomic_DNA"/>
</dbReference>
<organism evidence="3 4">
    <name type="scientific">Caproicibacter fermentans</name>
    <dbReference type="NCBI Taxonomy" id="2576756"/>
    <lineage>
        <taxon>Bacteria</taxon>
        <taxon>Bacillati</taxon>
        <taxon>Bacillota</taxon>
        <taxon>Clostridia</taxon>
        <taxon>Eubacteriales</taxon>
        <taxon>Acutalibacteraceae</taxon>
        <taxon>Caproicibacter</taxon>
    </lineage>
</organism>
<feature type="signal peptide" evidence="1">
    <location>
        <begin position="1"/>
        <end position="18"/>
    </location>
</feature>